<name>A0AAW5MWI5_9ESCH</name>
<comment type="caution">
    <text evidence="2">The sequence shown here is derived from an EMBL/GenBank/DDBJ whole genome shotgun (WGS) entry which is preliminary data.</text>
</comment>
<dbReference type="Pfam" id="PF22723">
    <property type="entry name" value="NA-iREase2"/>
    <property type="match status" value="1"/>
</dbReference>
<evidence type="ECO:0000313" key="3">
    <source>
        <dbReference type="Proteomes" id="UP001206878"/>
    </source>
</evidence>
<dbReference type="InterPro" id="IPR055007">
    <property type="entry name" value="NA-iREase2_dom"/>
</dbReference>
<dbReference type="Proteomes" id="UP001206878">
    <property type="component" value="Unassembled WGS sequence"/>
</dbReference>
<sequence length="89" mass="10308">MSIDSSQLISLFKKYGFDYKKSSSGYGFYAFTFKAGFFHNAEVVYTDDAKPEEVEKCLKELDNIGYSTKNHYLKALKIFPNSYLKVFLM</sequence>
<protein>
    <recommendedName>
        <fullName evidence="1">NACHT-associated inactive Restriction Endonuclease 2 domain-containing protein</fullName>
    </recommendedName>
</protein>
<organism evidence="2 3">
    <name type="scientific">Escherichia marmotae</name>
    <dbReference type="NCBI Taxonomy" id="1499973"/>
    <lineage>
        <taxon>Bacteria</taxon>
        <taxon>Pseudomonadati</taxon>
        <taxon>Pseudomonadota</taxon>
        <taxon>Gammaproteobacteria</taxon>
        <taxon>Enterobacterales</taxon>
        <taxon>Enterobacteriaceae</taxon>
        <taxon>Escherichia</taxon>
    </lineage>
</organism>
<accession>A0AAW5MWI5</accession>
<reference evidence="2" key="1">
    <citation type="submission" date="2022-07" db="EMBL/GenBank/DDBJ databases">
        <title>Diversity of ethanolamine utilization by human commensal Escherichia coli.</title>
        <authorList>
            <person name="Jubelin G."/>
        </authorList>
    </citation>
    <scope>NUCLEOTIDE SEQUENCE</scope>
    <source>
        <strain evidence="2">S1</strain>
    </source>
</reference>
<evidence type="ECO:0000259" key="1">
    <source>
        <dbReference type="Pfam" id="PF22723"/>
    </source>
</evidence>
<gene>
    <name evidence="2" type="ORF">NVV43_17685</name>
</gene>
<proteinExistence type="predicted"/>
<feature type="domain" description="NACHT-associated inactive Restriction Endonuclease 2" evidence="1">
    <location>
        <begin position="7"/>
        <end position="78"/>
    </location>
</feature>
<dbReference type="EMBL" id="JANPXH010000021">
    <property type="protein sequence ID" value="MCR6677416.1"/>
    <property type="molecule type" value="Genomic_DNA"/>
</dbReference>
<dbReference type="AlphaFoldDB" id="A0AAW5MWI5"/>
<evidence type="ECO:0000313" key="2">
    <source>
        <dbReference type="EMBL" id="MCR6677416.1"/>
    </source>
</evidence>